<dbReference type="HOGENOM" id="CLU_3080170_0_0_11"/>
<dbReference type="STRING" id="298654.FraEuI1c_4582"/>
<proteinExistence type="predicted"/>
<feature type="region of interest" description="Disordered" evidence="1">
    <location>
        <begin position="1"/>
        <end position="20"/>
    </location>
</feature>
<keyword evidence="3" id="KW-1185">Reference proteome</keyword>
<organism evidence="2 3">
    <name type="scientific">Pseudofrankia inefficax (strain DSM 45817 / CECT 9037 / DDB 130130 / EuI1c)</name>
    <name type="common">Frankia inefficax</name>
    <dbReference type="NCBI Taxonomy" id="298654"/>
    <lineage>
        <taxon>Bacteria</taxon>
        <taxon>Bacillati</taxon>
        <taxon>Actinomycetota</taxon>
        <taxon>Actinomycetes</taxon>
        <taxon>Frankiales</taxon>
        <taxon>Frankiaceae</taxon>
        <taxon>Pseudofrankia</taxon>
    </lineage>
</organism>
<dbReference type="InParanoid" id="E3IWV1"/>
<name>E3IWV1_PSEI1</name>
<accession>E3IWV1</accession>
<dbReference type="OrthoDB" id="3218535at2"/>
<protein>
    <submittedName>
        <fullName evidence="2">Uncharacterized protein</fullName>
    </submittedName>
</protein>
<dbReference type="KEGG" id="fri:FraEuI1c_4582"/>
<gene>
    <name evidence="2" type="ordered locus">FraEuI1c_4582</name>
</gene>
<dbReference type="RefSeq" id="WP_013425693.1">
    <property type="nucleotide sequence ID" value="NC_014666.1"/>
</dbReference>
<sequence>MIAEKTGTAEGHIAARRAYQKPSLTEHGSLAVRTAGQPGLLLDAIIQIAQPS</sequence>
<dbReference type="Proteomes" id="UP000002484">
    <property type="component" value="Chromosome"/>
</dbReference>
<evidence type="ECO:0000313" key="2">
    <source>
        <dbReference type="EMBL" id="ADP82575.1"/>
    </source>
</evidence>
<evidence type="ECO:0000313" key="3">
    <source>
        <dbReference type="Proteomes" id="UP000002484"/>
    </source>
</evidence>
<dbReference type="AlphaFoldDB" id="E3IWV1"/>
<dbReference type="NCBIfam" id="NF033521">
    <property type="entry name" value="lasso_leader_L3"/>
    <property type="match status" value="1"/>
</dbReference>
<dbReference type="EMBL" id="CP002299">
    <property type="protein sequence ID" value="ADP82575.1"/>
    <property type="molecule type" value="Genomic_DNA"/>
</dbReference>
<evidence type="ECO:0000256" key="1">
    <source>
        <dbReference type="SAM" id="MobiDB-lite"/>
    </source>
</evidence>
<reference evidence="2 3" key="1">
    <citation type="submission" date="2010-10" db="EMBL/GenBank/DDBJ databases">
        <title>Complete sequence of Frankia sp. EuI1c.</title>
        <authorList>
            <consortium name="US DOE Joint Genome Institute"/>
            <person name="Lucas S."/>
            <person name="Copeland A."/>
            <person name="Lapidus A."/>
            <person name="Cheng J.-F."/>
            <person name="Bruce D."/>
            <person name="Goodwin L."/>
            <person name="Pitluck S."/>
            <person name="Chertkov O."/>
            <person name="Detter J.C."/>
            <person name="Han C."/>
            <person name="Tapia R."/>
            <person name="Land M."/>
            <person name="Hauser L."/>
            <person name="Jeffries C."/>
            <person name="Kyrpides N."/>
            <person name="Ivanova N."/>
            <person name="Mikhailova N."/>
            <person name="Beauchemin N."/>
            <person name="Sen A."/>
            <person name="Sur S.A."/>
            <person name="Gtari M."/>
            <person name="Wall L."/>
            <person name="Tisa L."/>
            <person name="Woyke T."/>
        </authorList>
    </citation>
    <scope>NUCLEOTIDE SEQUENCE [LARGE SCALE GENOMIC DNA]</scope>
    <source>
        <strain evidence="3">DSM 45817 / CECT 9037 / EuI1c</strain>
    </source>
</reference>